<comment type="caution">
    <text evidence="6">The sequence shown here is derived from an EMBL/GenBank/DDBJ whole genome shotgun (WGS) entry which is preliminary data.</text>
</comment>
<dbReference type="Proteomes" id="UP001597344">
    <property type="component" value="Unassembled WGS sequence"/>
</dbReference>
<dbReference type="Gene3D" id="2.60.40.1120">
    <property type="entry name" value="Carboxypeptidase-like, regulatory domain"/>
    <property type="match status" value="1"/>
</dbReference>
<evidence type="ECO:0000313" key="6">
    <source>
        <dbReference type="EMBL" id="MFD2188414.1"/>
    </source>
</evidence>
<dbReference type="PANTHER" id="PTHR30329">
    <property type="entry name" value="STATOR ELEMENT OF FLAGELLAR MOTOR COMPLEX"/>
    <property type="match status" value="1"/>
</dbReference>
<dbReference type="InterPro" id="IPR006664">
    <property type="entry name" value="OMP_bac"/>
</dbReference>
<dbReference type="Pfam" id="PF07676">
    <property type="entry name" value="PD40"/>
    <property type="match status" value="3"/>
</dbReference>
<dbReference type="SUPFAM" id="SSF49478">
    <property type="entry name" value="Cna protein B-type domain"/>
    <property type="match status" value="1"/>
</dbReference>
<evidence type="ECO:0000313" key="7">
    <source>
        <dbReference type="Proteomes" id="UP001597344"/>
    </source>
</evidence>
<comment type="subcellular location">
    <subcellularLocation>
        <location evidence="1">Cell outer membrane</location>
    </subcellularLocation>
</comment>
<dbReference type="InterPro" id="IPR011659">
    <property type="entry name" value="WD40"/>
</dbReference>
<protein>
    <submittedName>
        <fullName evidence="6">OmpA family protein</fullName>
    </submittedName>
</protein>
<keyword evidence="2 4" id="KW-0472">Membrane</keyword>
<evidence type="ECO:0000256" key="4">
    <source>
        <dbReference type="PROSITE-ProRule" id="PRU00473"/>
    </source>
</evidence>
<dbReference type="Gene3D" id="2.120.10.30">
    <property type="entry name" value="TolB, C-terminal domain"/>
    <property type="match status" value="1"/>
</dbReference>
<dbReference type="InterPro" id="IPR006665">
    <property type="entry name" value="OmpA-like"/>
</dbReference>
<dbReference type="Gene3D" id="1.25.40.10">
    <property type="entry name" value="Tetratricopeptide repeat domain"/>
    <property type="match status" value="1"/>
</dbReference>
<dbReference type="PRINTS" id="PR01021">
    <property type="entry name" value="OMPADOMAIN"/>
</dbReference>
<gene>
    <name evidence="6" type="ORF">ACFSJT_16530</name>
</gene>
<dbReference type="InterPro" id="IPR011990">
    <property type="entry name" value="TPR-like_helical_dom_sf"/>
</dbReference>
<accession>A0ABW5AZE8</accession>
<name>A0ABW5AZE8_9FLAO</name>
<organism evidence="6 7">
    <name type="scientific">Aquimarina celericrescens</name>
    <dbReference type="NCBI Taxonomy" id="1964542"/>
    <lineage>
        <taxon>Bacteria</taxon>
        <taxon>Pseudomonadati</taxon>
        <taxon>Bacteroidota</taxon>
        <taxon>Flavobacteriia</taxon>
        <taxon>Flavobacteriales</taxon>
        <taxon>Flavobacteriaceae</taxon>
        <taxon>Aquimarina</taxon>
    </lineage>
</organism>
<dbReference type="SUPFAM" id="SSF48452">
    <property type="entry name" value="TPR-like"/>
    <property type="match status" value="1"/>
</dbReference>
<dbReference type="RefSeq" id="WP_378321445.1">
    <property type="nucleotide sequence ID" value="NZ_JBHUHY010000016.1"/>
</dbReference>
<dbReference type="SUPFAM" id="SSF82171">
    <property type="entry name" value="DPP6 N-terminal domain-like"/>
    <property type="match status" value="1"/>
</dbReference>
<evidence type="ECO:0000256" key="3">
    <source>
        <dbReference type="ARBA" id="ARBA00023237"/>
    </source>
</evidence>
<dbReference type="PANTHER" id="PTHR30329:SF21">
    <property type="entry name" value="LIPOPROTEIN YIAD-RELATED"/>
    <property type="match status" value="1"/>
</dbReference>
<reference evidence="7" key="1">
    <citation type="journal article" date="2019" name="Int. J. Syst. Evol. Microbiol.">
        <title>The Global Catalogue of Microorganisms (GCM) 10K type strain sequencing project: providing services to taxonomists for standard genome sequencing and annotation.</title>
        <authorList>
            <consortium name="The Broad Institute Genomics Platform"/>
            <consortium name="The Broad Institute Genome Sequencing Center for Infectious Disease"/>
            <person name="Wu L."/>
            <person name="Ma J."/>
        </authorList>
    </citation>
    <scope>NUCLEOTIDE SEQUENCE [LARGE SCALE GENOMIC DNA]</scope>
    <source>
        <strain evidence="7">DT92</strain>
    </source>
</reference>
<sequence length="644" mass="74298">MKSKTILILLFFFGLSIYAQKVKVADKYYRDFAYMKAAELYIEAIQKEDSSKHVLTRIGDCYYNNSNSEKAYFWFNKAIRKYDNLHPEYVYKYIQTLRSLEKYEEANTWLEEFRKLQKNGEYVRGIESVSLEKFQELSAGRDKQIRIINLNSNTNYSDFGGVEVHGNFYFTSSRKDDNAARKMKIYKWNGEPFLNIYTSKINRIDSIVNVSEISPLVSDNINLANDHEGALTITKDGKTLYFTRNNVNKRKNTSYDKEGTSNLKIYRARMQNNQWTNIEELPFNDKTFSTGHPALSPDEKTLFFVSDREGGFGQTDIYKVAIHDDGSFGNVENLGENINTIGREVFPFVAKDSTLYFSSDNHINLGLLDIFKSNILKKEAEENIYITNIGAPYNSGYDDFAFFLDHNGDFGYFSSNRTGGKGSDDIYTFDRYECKQSLTGVTYDKRTSDLLSNVTVQLIDQTGKIISTTISNEDGQYNFAEISCSKTYTILATKKDYRSDNKQFSTTATNGTKNTLDLYLTPLIINKEIVLNPIYFDFDKYDIRPDSAYELENLVNVMKDNPKMIINIESHTDNRGTDQYNMKLSERRANATKNYILSRGIDPSRIPSAVGYGESQLLHQCKRCTEKEHEENRRSMFKISNDYL</sequence>
<keyword evidence="3" id="KW-0998">Cell outer membrane</keyword>
<dbReference type="InterPro" id="IPR036737">
    <property type="entry name" value="OmpA-like_sf"/>
</dbReference>
<evidence type="ECO:0000259" key="5">
    <source>
        <dbReference type="PROSITE" id="PS51123"/>
    </source>
</evidence>
<evidence type="ECO:0000256" key="2">
    <source>
        <dbReference type="ARBA" id="ARBA00023136"/>
    </source>
</evidence>
<feature type="domain" description="OmpA-like" evidence="5">
    <location>
        <begin position="525"/>
        <end position="643"/>
    </location>
</feature>
<dbReference type="SUPFAM" id="SSF103088">
    <property type="entry name" value="OmpA-like"/>
    <property type="match status" value="1"/>
</dbReference>
<dbReference type="CDD" id="cd07185">
    <property type="entry name" value="OmpA_C-like"/>
    <property type="match status" value="1"/>
</dbReference>
<dbReference type="EMBL" id="JBHUHY010000016">
    <property type="protein sequence ID" value="MFD2188414.1"/>
    <property type="molecule type" value="Genomic_DNA"/>
</dbReference>
<dbReference type="InterPro" id="IPR050330">
    <property type="entry name" value="Bact_OuterMem_StrucFunc"/>
</dbReference>
<evidence type="ECO:0000256" key="1">
    <source>
        <dbReference type="ARBA" id="ARBA00004442"/>
    </source>
</evidence>
<dbReference type="PROSITE" id="PS51123">
    <property type="entry name" value="OMPA_2"/>
    <property type="match status" value="1"/>
</dbReference>
<dbReference type="Pfam" id="PF13620">
    <property type="entry name" value="CarboxypepD_reg"/>
    <property type="match status" value="1"/>
</dbReference>
<dbReference type="Gene3D" id="3.30.1330.60">
    <property type="entry name" value="OmpA-like domain"/>
    <property type="match status" value="1"/>
</dbReference>
<keyword evidence="7" id="KW-1185">Reference proteome</keyword>
<proteinExistence type="predicted"/>
<dbReference type="InterPro" id="IPR011042">
    <property type="entry name" value="6-blade_b-propeller_TolB-like"/>
</dbReference>
<dbReference type="Pfam" id="PF00691">
    <property type="entry name" value="OmpA"/>
    <property type="match status" value="1"/>
</dbReference>